<evidence type="ECO:0000313" key="3">
    <source>
        <dbReference type="Proteomes" id="UP001223144"/>
    </source>
</evidence>
<evidence type="ECO:0000313" key="2">
    <source>
        <dbReference type="EMBL" id="MDH2389017.1"/>
    </source>
</evidence>
<name>A0ABT6HJU9_9ACTN</name>
<dbReference type="SUPFAM" id="SSF158560">
    <property type="entry name" value="BH3980-like"/>
    <property type="match status" value="1"/>
</dbReference>
<proteinExistence type="predicted"/>
<dbReference type="RefSeq" id="WP_279927302.1">
    <property type="nucleotide sequence ID" value="NZ_JARWBG010000008.1"/>
</dbReference>
<feature type="transmembrane region" description="Helical" evidence="1">
    <location>
        <begin position="79"/>
        <end position="99"/>
    </location>
</feature>
<keyword evidence="1" id="KW-0472">Membrane</keyword>
<feature type="transmembrane region" description="Helical" evidence="1">
    <location>
        <begin position="137"/>
        <end position="157"/>
    </location>
</feature>
<accession>A0ABT6HJU9</accession>
<protein>
    <submittedName>
        <fullName evidence="2">Uncharacterized protein</fullName>
    </submittedName>
</protein>
<dbReference type="EMBL" id="JARWBG010000008">
    <property type="protein sequence ID" value="MDH2389017.1"/>
    <property type="molecule type" value="Genomic_DNA"/>
</dbReference>
<comment type="caution">
    <text evidence="2">The sequence shown here is derived from an EMBL/GenBank/DDBJ whole genome shotgun (WGS) entry which is preliminary data.</text>
</comment>
<evidence type="ECO:0000256" key="1">
    <source>
        <dbReference type="SAM" id="Phobius"/>
    </source>
</evidence>
<feature type="transmembrane region" description="Helical" evidence="1">
    <location>
        <begin position="105"/>
        <end position="125"/>
    </location>
</feature>
<sequence>MTLTADDILDRCRSEWLFRDLPEAEVDDMVAELRDHLDDASGAGRPAAAVVGEDLNAFASAWAAERRAERPRRRTPRQLALHAYSGAAALLLGHHLVGWSARVDVVPGSVAAIGLFAALMSCTPYWRALLHWPLGRWMALCFGFSALLLALFLVGGAPVLFSVPLWGTALFCLPAFAVAAASRLRPSPDQTFTG</sequence>
<organism evidence="2 3">
    <name type="scientific">Streptomyces chengmaiensis</name>
    <dbReference type="NCBI Taxonomy" id="3040919"/>
    <lineage>
        <taxon>Bacteria</taxon>
        <taxon>Bacillati</taxon>
        <taxon>Actinomycetota</taxon>
        <taxon>Actinomycetes</taxon>
        <taxon>Kitasatosporales</taxon>
        <taxon>Streptomycetaceae</taxon>
        <taxon>Streptomyces</taxon>
    </lineage>
</organism>
<reference evidence="2 3" key="1">
    <citation type="submission" date="2023-04" db="EMBL/GenBank/DDBJ databases">
        <title>Streptomyces chengmaiensis sp. nov. isolated from the stem of mangrove plant in Hainan.</title>
        <authorList>
            <person name="Huang X."/>
            <person name="Zhou S."/>
            <person name="Chu X."/>
            <person name="Xie Y."/>
            <person name="Lin Y."/>
        </authorList>
    </citation>
    <scope>NUCLEOTIDE SEQUENCE [LARGE SCALE GENOMIC DNA]</scope>
    <source>
        <strain evidence="2 3">HNM0663</strain>
    </source>
</reference>
<feature type="transmembrane region" description="Helical" evidence="1">
    <location>
        <begin position="163"/>
        <end position="181"/>
    </location>
</feature>
<keyword evidence="3" id="KW-1185">Reference proteome</keyword>
<keyword evidence="1" id="KW-0812">Transmembrane</keyword>
<keyword evidence="1" id="KW-1133">Transmembrane helix</keyword>
<dbReference type="Proteomes" id="UP001223144">
    <property type="component" value="Unassembled WGS sequence"/>
</dbReference>
<gene>
    <name evidence="2" type="ORF">QCN29_09480</name>
</gene>